<dbReference type="InterPro" id="IPR036291">
    <property type="entry name" value="NAD(P)-bd_dom_sf"/>
</dbReference>
<reference evidence="3" key="1">
    <citation type="journal article" date="2008" name="PLoS Genet.">
        <title>Genomic islands in the pathogenic filamentous fungus Aspergillus fumigatus.</title>
        <authorList>
            <person name="Fedorova N.D."/>
            <person name="Khaldi N."/>
            <person name="Joardar V.S."/>
            <person name="Maiti R."/>
            <person name="Amedeo P."/>
            <person name="Anderson M.J."/>
            <person name="Crabtree J."/>
            <person name="Silva J.C."/>
            <person name="Badger J.H."/>
            <person name="Albarraq A."/>
            <person name="Angiuoli S."/>
            <person name="Bussey H."/>
            <person name="Bowyer P."/>
            <person name="Cotty P.J."/>
            <person name="Dyer P.S."/>
            <person name="Egan A."/>
            <person name="Galens K."/>
            <person name="Fraser-Liggett C.M."/>
            <person name="Haas B.J."/>
            <person name="Inman J.M."/>
            <person name="Kent R."/>
            <person name="Lemieux S."/>
            <person name="Malavazi I."/>
            <person name="Orvis J."/>
            <person name="Roemer T."/>
            <person name="Ronning C.M."/>
            <person name="Sundaram J.P."/>
            <person name="Sutton G."/>
            <person name="Turner G."/>
            <person name="Venter J.C."/>
            <person name="White O.R."/>
            <person name="Whitty B.R."/>
            <person name="Youngman P."/>
            <person name="Wolfe K.H."/>
            <person name="Goldman G.H."/>
            <person name="Wortman J.R."/>
            <person name="Jiang B."/>
            <person name="Denning D.W."/>
            <person name="Nierman W.C."/>
        </authorList>
    </citation>
    <scope>NUCLEOTIDE SEQUENCE [LARGE SCALE GENOMIC DNA]</scope>
    <source>
        <strain evidence="3">ATCC 1020 / DSM 3700 / CBS 544.65 / FGSC A1164 / JCM 1740 / NRRL 181 / WB 181</strain>
    </source>
</reference>
<dbReference type="Gene3D" id="3.40.50.720">
    <property type="entry name" value="NAD(P)-binding Rossmann-like Domain"/>
    <property type="match status" value="2"/>
</dbReference>
<dbReference type="PRINTS" id="PR00081">
    <property type="entry name" value="GDHRDH"/>
</dbReference>
<dbReference type="AlphaFoldDB" id="A1DKY6"/>
<gene>
    <name evidence="2" type="ORF">NFIA_047930</name>
</gene>
<accession>A1DKY6</accession>
<dbReference type="VEuPathDB" id="FungiDB:NFIA_047930"/>
<sequence length="220" mass="23682">MAATKTIVLITGANSGIGFELAAQLTAKDSYHVLMGVRSMQKGNAALAQLQSHNLHLPGTPELLHLDVTDNETIHRAAETLQDEFNTNATGPAVVTESFAPLLRKSTASPRIINISSGAGSISRRLDPSSVLYKVPGLQYRVSKSALNMITACQWVEYGPAIKVFAYDPGFTQSNLSERNTAENGAKPAAEAVRPLIDVLEGKRDEEVGQLLHDTGVYPW</sequence>
<protein>
    <submittedName>
        <fullName evidence="2">Uncharacterized protein</fullName>
    </submittedName>
</protein>
<dbReference type="OrthoDB" id="191139at2759"/>
<comment type="similarity">
    <text evidence="1">Belongs to the short-chain dehydrogenases/reductases (SDR) family.</text>
</comment>
<dbReference type="HOGENOM" id="CLU_010194_9_0_1"/>
<name>A1DKY6_NEOFI</name>
<dbReference type="EMBL" id="DS027698">
    <property type="protein sequence ID" value="EAW15457.1"/>
    <property type="molecule type" value="Genomic_DNA"/>
</dbReference>
<dbReference type="RefSeq" id="XP_001257354.1">
    <property type="nucleotide sequence ID" value="XM_001257353.1"/>
</dbReference>
<evidence type="ECO:0000313" key="2">
    <source>
        <dbReference type="EMBL" id="EAW15457.1"/>
    </source>
</evidence>
<dbReference type="KEGG" id="nfi:NFIA_047930"/>
<dbReference type="GO" id="GO:0016491">
    <property type="term" value="F:oxidoreductase activity"/>
    <property type="evidence" value="ECO:0007669"/>
    <property type="project" value="TreeGrafter"/>
</dbReference>
<dbReference type="SUPFAM" id="SSF51735">
    <property type="entry name" value="NAD(P)-binding Rossmann-fold domains"/>
    <property type="match status" value="1"/>
</dbReference>
<dbReference type="InterPro" id="IPR002347">
    <property type="entry name" value="SDR_fam"/>
</dbReference>
<dbReference type="eggNOG" id="KOG1611">
    <property type="taxonomic scope" value="Eukaryota"/>
</dbReference>
<dbReference type="Pfam" id="PF00106">
    <property type="entry name" value="adh_short"/>
    <property type="match status" value="1"/>
</dbReference>
<evidence type="ECO:0000313" key="3">
    <source>
        <dbReference type="Proteomes" id="UP000006702"/>
    </source>
</evidence>
<dbReference type="InterPro" id="IPR051468">
    <property type="entry name" value="Fungal_SecMetab_SDRs"/>
</dbReference>
<dbReference type="PANTHER" id="PTHR43544:SF32">
    <property type="entry name" value="CHAIN DEHYDROGENASE, PUTATIVE (AFU_ORTHOLOGUE AFUA_5G01530)-RELATED"/>
    <property type="match status" value="1"/>
</dbReference>
<dbReference type="Proteomes" id="UP000006702">
    <property type="component" value="Unassembled WGS sequence"/>
</dbReference>
<keyword evidence="3" id="KW-1185">Reference proteome</keyword>
<organism evidence="2 3">
    <name type="scientific">Neosartorya fischeri (strain ATCC 1020 / DSM 3700 / CBS 544.65 / FGSC A1164 / JCM 1740 / NRRL 181 / WB 181)</name>
    <name type="common">Aspergillus fischerianus</name>
    <dbReference type="NCBI Taxonomy" id="331117"/>
    <lineage>
        <taxon>Eukaryota</taxon>
        <taxon>Fungi</taxon>
        <taxon>Dikarya</taxon>
        <taxon>Ascomycota</taxon>
        <taxon>Pezizomycotina</taxon>
        <taxon>Eurotiomycetes</taxon>
        <taxon>Eurotiomycetidae</taxon>
        <taxon>Eurotiales</taxon>
        <taxon>Aspergillaceae</taxon>
        <taxon>Aspergillus</taxon>
        <taxon>Aspergillus subgen. Fumigati</taxon>
    </lineage>
</organism>
<dbReference type="GO" id="GO:0019748">
    <property type="term" value="P:secondary metabolic process"/>
    <property type="evidence" value="ECO:0007669"/>
    <property type="project" value="TreeGrafter"/>
</dbReference>
<proteinExistence type="inferred from homology"/>
<dbReference type="OMA" id="ESPMYKI"/>
<dbReference type="PANTHER" id="PTHR43544">
    <property type="entry name" value="SHORT-CHAIN DEHYDROGENASE/REDUCTASE"/>
    <property type="match status" value="1"/>
</dbReference>
<evidence type="ECO:0000256" key="1">
    <source>
        <dbReference type="ARBA" id="ARBA00006484"/>
    </source>
</evidence>
<dbReference type="GO" id="GO:0005737">
    <property type="term" value="C:cytoplasm"/>
    <property type="evidence" value="ECO:0007669"/>
    <property type="project" value="TreeGrafter"/>
</dbReference>
<dbReference type="GeneID" id="4583868"/>